<dbReference type="GO" id="GO:0051213">
    <property type="term" value="F:dioxygenase activity"/>
    <property type="evidence" value="ECO:0007669"/>
    <property type="project" value="UniProtKB-ARBA"/>
</dbReference>
<dbReference type="FunFam" id="2.60.120.330:FF:000005">
    <property type="entry name" value="1-aminocyclopropane-1-carboxylate oxidase homolog 1"/>
    <property type="match status" value="2"/>
</dbReference>
<sequence>MSNPLSSTKIRDFGSLVSEKEQKKMVIKNATEFDSYIERKAFDETKEGVKGLVDAKVTEIPRIFHVPKDTLTDKKPSVSVSDLEIPTIDFASAHVDTASREAVVEKVRYAAEKWGFFQVINHGVPLNVLEEVKDGVRRFHEEDPEVKKRYFSRDSANNRIVFNSNFDLYSSTPSVNWRDTVTCYIAPDPPSPEEFPVTNQSPNHRSELQIAIAMDALIEYSKHVMSLGGLLFELLSEALGLEPEILNSMDCSKSLLMLCHYYPPCPQPDLTLGVSKHSDNSFLTVLLQDNIGGLQVLHQDSWIDVPPLPGALVINIGDFLQLITNDKFVSLEHRVLANRQGPRISVASFFSSSKHHNSKVYGPMKELLSEENPPKYRDMTIKEYTEGYFEKVHNKTKAEKKIQLRQVVKANAFDETKEGVKGLVDAKVTQVPRIFHIPQDSSTDKKPSVSVSDLEIPTIDFASVHVDTSSREAIVEKVRYAAENWGFFQVINHGIPLNVLKEIEDGGRRFHEEEPEVKKRYFSRDFSKNKFVFNSNFDLYSASPSVNWRDAFSCYMAPDPPSPEDLPMACRDAMIEYSKHVMTLGGLLFELLSEALGLKPEILKNMDCLKTMLMICNYYPPCPQPDLTLGISKHSDNSFLTLLLQDDIGGLQILHQDSWVDVSPLPGALVINIGDFLQLITNDKFVSVEHRALANKEGTRISIASFFSSSALPNSTVYGPITELLSDENPPKYRDMTLTEYTDGYFAKGLDGTSHLSNFRI</sequence>
<gene>
    <name evidence="7" type="ORF">TAV2_LOCUS19984</name>
</gene>
<dbReference type="PRINTS" id="PR00682">
    <property type="entry name" value="IPNSYNTHASE"/>
</dbReference>
<evidence type="ECO:0000256" key="2">
    <source>
        <dbReference type="ARBA" id="ARBA00008056"/>
    </source>
</evidence>
<dbReference type="PANTHER" id="PTHR10209">
    <property type="entry name" value="OXIDOREDUCTASE, 2OG-FE II OXYGENASE FAMILY PROTEIN"/>
    <property type="match status" value="1"/>
</dbReference>
<evidence type="ECO:0000256" key="1">
    <source>
        <dbReference type="ARBA" id="ARBA00001962"/>
    </source>
</evidence>
<dbReference type="PANTHER" id="PTHR10209:SF714">
    <property type="entry name" value="1-AMINOCYCLOPROPANE-1-CARBOXYLATE OXIDASE HOMOLOG 11-RELATED"/>
    <property type="match status" value="1"/>
</dbReference>
<dbReference type="Gene3D" id="2.60.120.330">
    <property type="entry name" value="B-lactam Antibiotic, Isopenicillin N Synthase, Chain"/>
    <property type="match status" value="2"/>
</dbReference>
<name>A0AAU9SLJ7_THLAR</name>
<reference evidence="7 8" key="1">
    <citation type="submission" date="2022-03" db="EMBL/GenBank/DDBJ databases">
        <authorList>
            <person name="Nunn A."/>
            <person name="Chopra R."/>
            <person name="Nunn A."/>
            <person name="Contreras Garrido A."/>
        </authorList>
    </citation>
    <scope>NUCLEOTIDE SEQUENCE [LARGE SCALE GENOMIC DNA]</scope>
</reference>
<dbReference type="AlphaFoldDB" id="A0AAU9SLJ7"/>
<keyword evidence="8" id="KW-1185">Reference proteome</keyword>
<evidence type="ECO:0000313" key="7">
    <source>
        <dbReference type="EMBL" id="CAH2069415.1"/>
    </source>
</evidence>
<comment type="similarity">
    <text evidence="2">Belongs to the iron/ascorbate-dependent oxidoreductase family.</text>
</comment>
<dbReference type="InterPro" id="IPR005123">
    <property type="entry name" value="Oxoglu/Fe-dep_dioxygenase_dom"/>
</dbReference>
<organism evidence="7 8">
    <name type="scientific">Thlaspi arvense</name>
    <name type="common">Field penny-cress</name>
    <dbReference type="NCBI Taxonomy" id="13288"/>
    <lineage>
        <taxon>Eukaryota</taxon>
        <taxon>Viridiplantae</taxon>
        <taxon>Streptophyta</taxon>
        <taxon>Embryophyta</taxon>
        <taxon>Tracheophyta</taxon>
        <taxon>Spermatophyta</taxon>
        <taxon>Magnoliopsida</taxon>
        <taxon>eudicotyledons</taxon>
        <taxon>Gunneridae</taxon>
        <taxon>Pentapetalae</taxon>
        <taxon>rosids</taxon>
        <taxon>malvids</taxon>
        <taxon>Brassicales</taxon>
        <taxon>Brassicaceae</taxon>
        <taxon>Thlaspideae</taxon>
        <taxon>Thlaspi</taxon>
    </lineage>
</organism>
<evidence type="ECO:0000256" key="4">
    <source>
        <dbReference type="ARBA" id="ARBA00023002"/>
    </source>
</evidence>
<evidence type="ECO:0000259" key="6">
    <source>
        <dbReference type="PROSITE" id="PS51471"/>
    </source>
</evidence>
<dbReference type="InterPro" id="IPR027443">
    <property type="entry name" value="IPNS-like_sf"/>
</dbReference>
<comment type="cofactor">
    <cofactor evidence="1">
        <name>Fe cation</name>
        <dbReference type="ChEBI" id="CHEBI:24875"/>
    </cofactor>
</comment>
<dbReference type="Proteomes" id="UP000836841">
    <property type="component" value="Chromosome 6"/>
</dbReference>
<accession>A0AAU9SLJ7</accession>
<keyword evidence="4" id="KW-0560">Oxidoreductase</keyword>
<keyword evidence="5" id="KW-0408">Iron</keyword>
<protein>
    <recommendedName>
        <fullName evidence="6">Fe2OG dioxygenase domain-containing protein</fullName>
    </recommendedName>
</protein>
<keyword evidence="3" id="KW-0479">Metal-binding</keyword>
<dbReference type="SUPFAM" id="SSF51197">
    <property type="entry name" value="Clavaminate synthase-like"/>
    <property type="match status" value="2"/>
</dbReference>
<evidence type="ECO:0000256" key="3">
    <source>
        <dbReference type="ARBA" id="ARBA00022723"/>
    </source>
</evidence>
<dbReference type="Pfam" id="PF03171">
    <property type="entry name" value="2OG-FeII_Oxy"/>
    <property type="match status" value="2"/>
</dbReference>
<dbReference type="InterPro" id="IPR044861">
    <property type="entry name" value="IPNS-like_FE2OG_OXY"/>
</dbReference>
<feature type="domain" description="Fe2OG dioxygenase" evidence="6">
    <location>
        <begin position="610"/>
        <end position="709"/>
    </location>
</feature>
<proteinExistence type="inferred from homology"/>
<dbReference type="GO" id="GO:0046872">
    <property type="term" value="F:metal ion binding"/>
    <property type="evidence" value="ECO:0007669"/>
    <property type="project" value="UniProtKB-KW"/>
</dbReference>
<dbReference type="EMBL" id="OU466862">
    <property type="protein sequence ID" value="CAH2069415.1"/>
    <property type="molecule type" value="Genomic_DNA"/>
</dbReference>
<evidence type="ECO:0000313" key="8">
    <source>
        <dbReference type="Proteomes" id="UP000836841"/>
    </source>
</evidence>
<dbReference type="InterPro" id="IPR026992">
    <property type="entry name" value="DIOX_N"/>
</dbReference>
<feature type="domain" description="Fe2OG dioxygenase" evidence="6">
    <location>
        <begin position="253"/>
        <end position="352"/>
    </location>
</feature>
<evidence type="ECO:0000256" key="5">
    <source>
        <dbReference type="ARBA" id="ARBA00023004"/>
    </source>
</evidence>
<dbReference type="PROSITE" id="PS51471">
    <property type="entry name" value="FE2OG_OXY"/>
    <property type="match status" value="2"/>
</dbReference>
<dbReference type="Pfam" id="PF14226">
    <property type="entry name" value="DIOX_N"/>
    <property type="match status" value="2"/>
</dbReference>